<evidence type="ECO:0000256" key="2">
    <source>
        <dbReference type="ARBA" id="ARBA00004882"/>
    </source>
</evidence>
<dbReference type="EMBL" id="JBBKTX010000016">
    <property type="protein sequence ID" value="MFK4753384.1"/>
    <property type="molecule type" value="Genomic_DNA"/>
</dbReference>
<dbReference type="PANTHER" id="PTHR38011">
    <property type="entry name" value="DIHYDROFOLATE REDUCTASE FAMILY PROTEIN (AFU_ORTHOLOGUE AFUA_8G06820)"/>
    <property type="match status" value="1"/>
</dbReference>
<keyword evidence="11" id="KW-0511">Multifunctional enzyme</keyword>
<keyword evidence="15" id="KW-1185">Reference proteome</keyword>
<proteinExistence type="inferred from homology"/>
<dbReference type="InterPro" id="IPR050765">
    <property type="entry name" value="Riboflavin_Biosynth_HTPR"/>
</dbReference>
<dbReference type="NCBIfam" id="TIGR00227">
    <property type="entry name" value="ribD_Cterm"/>
    <property type="match status" value="1"/>
</dbReference>
<keyword evidence="12 14" id="KW-0378">Hydrolase</keyword>
<dbReference type="InterPro" id="IPR004794">
    <property type="entry name" value="Eubact_RibD"/>
</dbReference>
<comment type="caution">
    <text evidence="14">The sequence shown here is derived from an EMBL/GenBank/DDBJ whole genome shotgun (WGS) entry which is preliminary data.</text>
</comment>
<comment type="catalytic activity">
    <reaction evidence="12">
        <text>2,5-diamino-6-hydroxy-4-(5-phosphoribosylamino)-pyrimidine + H2O + H(+) = 5-amino-6-(5-phospho-D-ribosylamino)uracil + NH4(+)</text>
        <dbReference type="Rhea" id="RHEA:21868"/>
        <dbReference type="ChEBI" id="CHEBI:15377"/>
        <dbReference type="ChEBI" id="CHEBI:15378"/>
        <dbReference type="ChEBI" id="CHEBI:28938"/>
        <dbReference type="ChEBI" id="CHEBI:58453"/>
        <dbReference type="ChEBI" id="CHEBI:58614"/>
        <dbReference type="EC" id="3.5.4.26"/>
    </reaction>
</comment>
<evidence type="ECO:0000256" key="12">
    <source>
        <dbReference type="PIRNR" id="PIRNR006769"/>
    </source>
</evidence>
<evidence type="ECO:0000256" key="5">
    <source>
        <dbReference type="ARBA" id="ARBA00007417"/>
    </source>
</evidence>
<evidence type="ECO:0000259" key="13">
    <source>
        <dbReference type="PROSITE" id="PS51747"/>
    </source>
</evidence>
<gene>
    <name evidence="14" type="primary">ribD</name>
    <name evidence="14" type="ORF">WG929_13290</name>
</gene>
<evidence type="ECO:0000313" key="14">
    <source>
        <dbReference type="EMBL" id="MFK4753384.1"/>
    </source>
</evidence>
<comment type="catalytic activity">
    <reaction evidence="12">
        <text>5-amino-6-(5-phospho-D-ribitylamino)uracil + NADP(+) = 5-amino-6-(5-phospho-D-ribosylamino)uracil + NADPH + H(+)</text>
        <dbReference type="Rhea" id="RHEA:17845"/>
        <dbReference type="ChEBI" id="CHEBI:15378"/>
        <dbReference type="ChEBI" id="CHEBI:57783"/>
        <dbReference type="ChEBI" id="CHEBI:58349"/>
        <dbReference type="ChEBI" id="CHEBI:58421"/>
        <dbReference type="ChEBI" id="CHEBI:58453"/>
        <dbReference type="EC" id="1.1.1.193"/>
    </reaction>
</comment>
<keyword evidence="10 12" id="KW-0560">Oxidoreductase</keyword>
<dbReference type="PROSITE" id="PS51747">
    <property type="entry name" value="CYT_DCMP_DEAMINASES_2"/>
    <property type="match status" value="1"/>
</dbReference>
<keyword evidence="6 12" id="KW-0686">Riboflavin biosynthesis</keyword>
<evidence type="ECO:0000256" key="1">
    <source>
        <dbReference type="ARBA" id="ARBA00002151"/>
    </source>
</evidence>
<evidence type="ECO:0000256" key="8">
    <source>
        <dbReference type="ARBA" id="ARBA00022833"/>
    </source>
</evidence>
<keyword evidence="7 12" id="KW-0479">Metal-binding</keyword>
<dbReference type="InterPro" id="IPR002734">
    <property type="entry name" value="RibDG_C"/>
</dbReference>
<dbReference type="GO" id="GO:0008835">
    <property type="term" value="F:diaminohydroxyphosphoribosylaminopyrimidine deaminase activity"/>
    <property type="evidence" value="ECO:0007669"/>
    <property type="project" value="UniProtKB-EC"/>
</dbReference>
<evidence type="ECO:0000256" key="9">
    <source>
        <dbReference type="ARBA" id="ARBA00022857"/>
    </source>
</evidence>
<dbReference type="Proteomes" id="UP001620597">
    <property type="component" value="Unassembled WGS sequence"/>
</dbReference>
<comment type="cofactor">
    <cofactor evidence="12">
        <name>Zn(2+)</name>
        <dbReference type="ChEBI" id="CHEBI:29105"/>
    </cofactor>
    <text evidence="12">Binds 1 zinc ion.</text>
</comment>
<name>A0ABW8NKD8_9GAMM</name>
<evidence type="ECO:0000313" key="15">
    <source>
        <dbReference type="Proteomes" id="UP001620597"/>
    </source>
</evidence>
<reference evidence="14 15" key="1">
    <citation type="submission" date="2024-03" db="EMBL/GenBank/DDBJ databases">
        <title>High-quality draft genome sequence of Oceanobacter sp. wDCs-4.</title>
        <authorList>
            <person name="Dong C."/>
        </authorList>
    </citation>
    <scope>NUCLEOTIDE SEQUENCE [LARGE SCALE GENOMIC DNA]</scope>
    <source>
        <strain evidence="15">wDCs-4</strain>
    </source>
</reference>
<keyword evidence="9 12" id="KW-0521">NADP</keyword>
<dbReference type="EC" id="1.1.1.193" evidence="12"/>
<dbReference type="Pfam" id="PF00383">
    <property type="entry name" value="dCMP_cyt_deam_1"/>
    <property type="match status" value="1"/>
</dbReference>
<dbReference type="NCBIfam" id="TIGR00326">
    <property type="entry name" value="eubact_ribD"/>
    <property type="match status" value="1"/>
</dbReference>
<comment type="similarity">
    <text evidence="5 12">In the C-terminal section; belongs to the HTP reductase family.</text>
</comment>
<feature type="domain" description="CMP/dCMP-type deaminase" evidence="13">
    <location>
        <begin position="7"/>
        <end position="129"/>
    </location>
</feature>
<comment type="pathway">
    <text evidence="2 12">Cofactor biosynthesis; riboflavin biosynthesis; 5-amino-6-(D-ribitylamino)uracil from GTP: step 2/4.</text>
</comment>
<dbReference type="EC" id="3.5.4.26" evidence="12"/>
<dbReference type="InterPro" id="IPR002125">
    <property type="entry name" value="CMP_dCMP_dom"/>
</dbReference>
<evidence type="ECO:0000256" key="6">
    <source>
        <dbReference type="ARBA" id="ARBA00022619"/>
    </source>
</evidence>
<dbReference type="CDD" id="cd01284">
    <property type="entry name" value="Riboflavin_deaminase-reductase"/>
    <property type="match status" value="1"/>
</dbReference>
<dbReference type="InterPro" id="IPR024072">
    <property type="entry name" value="DHFR-like_dom_sf"/>
</dbReference>
<keyword evidence="8 12" id="KW-0862">Zinc</keyword>
<accession>A0ABW8NKD8</accession>
<dbReference type="Pfam" id="PF01872">
    <property type="entry name" value="RibD_C"/>
    <property type="match status" value="1"/>
</dbReference>
<evidence type="ECO:0000256" key="4">
    <source>
        <dbReference type="ARBA" id="ARBA00005259"/>
    </source>
</evidence>
<dbReference type="Gene3D" id="3.40.430.10">
    <property type="entry name" value="Dihydrofolate Reductase, subunit A"/>
    <property type="match status" value="1"/>
</dbReference>
<protein>
    <recommendedName>
        <fullName evidence="12">Riboflavin biosynthesis protein RibD</fullName>
    </recommendedName>
    <domain>
        <recommendedName>
            <fullName evidence="12">Diaminohydroxyphosphoribosylaminopyrimidine deaminase</fullName>
            <shortName evidence="12">DRAP deaminase</shortName>
            <ecNumber evidence="12">3.5.4.26</ecNumber>
        </recommendedName>
        <alternativeName>
            <fullName evidence="12">Riboflavin-specific deaminase</fullName>
        </alternativeName>
    </domain>
    <domain>
        <recommendedName>
            <fullName evidence="12">5-amino-6-(5-phosphoribosylamino)uracil reductase</fullName>
            <ecNumber evidence="12">1.1.1.193</ecNumber>
        </recommendedName>
        <alternativeName>
            <fullName evidence="12">HTP reductase</fullName>
        </alternativeName>
    </domain>
</protein>
<dbReference type="InterPro" id="IPR016192">
    <property type="entry name" value="APOBEC/CMP_deaminase_Zn-bd"/>
</dbReference>
<dbReference type="Gene3D" id="3.40.140.10">
    <property type="entry name" value="Cytidine Deaminase, domain 2"/>
    <property type="match status" value="1"/>
</dbReference>
<dbReference type="RefSeq" id="WP_416206429.1">
    <property type="nucleotide sequence ID" value="NZ_JBBKTX010000016.1"/>
</dbReference>
<comment type="pathway">
    <text evidence="3 12">Cofactor biosynthesis; riboflavin biosynthesis; 5-amino-6-(D-ribitylamino)uracil from GTP: step 3/4.</text>
</comment>
<dbReference type="InterPro" id="IPR011549">
    <property type="entry name" value="RibD_C"/>
</dbReference>
<dbReference type="SUPFAM" id="SSF53927">
    <property type="entry name" value="Cytidine deaminase-like"/>
    <property type="match status" value="1"/>
</dbReference>
<dbReference type="GO" id="GO:0008703">
    <property type="term" value="F:5-amino-6-(5-phosphoribosylamino)uracil reductase activity"/>
    <property type="evidence" value="ECO:0007669"/>
    <property type="project" value="UniProtKB-EC"/>
</dbReference>
<dbReference type="PROSITE" id="PS00903">
    <property type="entry name" value="CYT_DCMP_DEAMINASES_1"/>
    <property type="match status" value="1"/>
</dbReference>
<dbReference type="PIRSF" id="PIRSF006769">
    <property type="entry name" value="RibD"/>
    <property type="match status" value="1"/>
</dbReference>
<dbReference type="InterPro" id="IPR016193">
    <property type="entry name" value="Cytidine_deaminase-like"/>
</dbReference>
<dbReference type="SUPFAM" id="SSF53597">
    <property type="entry name" value="Dihydrofolate reductase-like"/>
    <property type="match status" value="1"/>
</dbReference>
<organism evidence="14 15">
    <name type="scientific">Oceanobacter antarcticus</name>
    <dbReference type="NCBI Taxonomy" id="3133425"/>
    <lineage>
        <taxon>Bacteria</taxon>
        <taxon>Pseudomonadati</taxon>
        <taxon>Pseudomonadota</taxon>
        <taxon>Gammaproteobacteria</taxon>
        <taxon>Oceanospirillales</taxon>
        <taxon>Oceanospirillaceae</taxon>
        <taxon>Oceanobacter</taxon>
    </lineage>
</organism>
<evidence type="ECO:0000256" key="3">
    <source>
        <dbReference type="ARBA" id="ARBA00004910"/>
    </source>
</evidence>
<comment type="similarity">
    <text evidence="4 12">In the N-terminal section; belongs to the cytidine and deoxycytidylate deaminase family.</text>
</comment>
<sequence>MNTPIEHSDEYWMAKALRLAERGLYSTSPNPRVGCVIVKDNRLIGEGWHQQAGGPHAEVHALRMAGDQAQHATAYVTLEPCSHFGRTPPCANALAAAGVARVVGACRDPNPQVGGRGFQHLRDAGIEVTESCLQAQAEALNTGFIQRMRSGLPWVSIKLAQSLDGRTAMASGASQWITGPDARRDVQRLRARSCAVITGASSVLIDNPSMTVRPAETGIEQPEHLWRQPLRVVIDGQQRLSGNEKLFNQSGDILLAVTDPTRVTVQRAAELGQLTLWQSPPTRSGKVDLPALLQFLAAQGHNEVLVESGAHLAAAFVESGLVNELVLYCAPTLLGSSARPLLVLPLESMQQQMRWQWQDIRMIGNDLRLTLRPEQDQPG</sequence>
<evidence type="ECO:0000256" key="11">
    <source>
        <dbReference type="ARBA" id="ARBA00023268"/>
    </source>
</evidence>
<evidence type="ECO:0000256" key="7">
    <source>
        <dbReference type="ARBA" id="ARBA00022723"/>
    </source>
</evidence>
<evidence type="ECO:0000256" key="10">
    <source>
        <dbReference type="ARBA" id="ARBA00023002"/>
    </source>
</evidence>
<comment type="function">
    <text evidence="1 12">Converts 2,5-diamino-6-(ribosylamino)-4(3h)-pyrimidinone 5'-phosphate into 5-amino-6-(ribosylamino)-2,4(1h,3h)-pyrimidinedione 5'-phosphate.</text>
</comment>
<dbReference type="PANTHER" id="PTHR38011:SF7">
    <property type="entry name" value="2,5-DIAMINO-6-RIBOSYLAMINO-4(3H)-PYRIMIDINONE 5'-PHOSPHATE REDUCTASE"/>
    <property type="match status" value="1"/>
</dbReference>